<dbReference type="SUPFAM" id="SSF54909">
    <property type="entry name" value="Dimeric alpha+beta barrel"/>
    <property type="match status" value="1"/>
</dbReference>
<dbReference type="PROSITE" id="PS51502">
    <property type="entry name" value="S_R_A_B_BARREL"/>
    <property type="match status" value="1"/>
</dbReference>
<feature type="domain" description="Stress-response A/B barrel" evidence="1">
    <location>
        <begin position="2"/>
        <end position="95"/>
    </location>
</feature>
<dbReference type="InterPro" id="IPR011008">
    <property type="entry name" value="Dimeric_a/b-barrel"/>
</dbReference>
<name>A0A543FT48_9PSEU</name>
<organism evidence="2 3">
    <name type="scientific">Pseudonocardia cypriaca</name>
    <dbReference type="NCBI Taxonomy" id="882449"/>
    <lineage>
        <taxon>Bacteria</taxon>
        <taxon>Bacillati</taxon>
        <taxon>Actinomycetota</taxon>
        <taxon>Actinomycetes</taxon>
        <taxon>Pseudonocardiales</taxon>
        <taxon>Pseudonocardiaceae</taxon>
        <taxon>Pseudonocardia</taxon>
    </lineage>
</organism>
<protein>
    <submittedName>
        <fullName evidence="2">Stress responsive alpha/beta barrel protein</fullName>
    </submittedName>
</protein>
<dbReference type="OrthoDB" id="6637496at2"/>
<evidence type="ECO:0000313" key="3">
    <source>
        <dbReference type="Proteomes" id="UP000319818"/>
    </source>
</evidence>
<accession>A0A543FT48</accession>
<dbReference type="InterPro" id="IPR013097">
    <property type="entry name" value="Dabb"/>
</dbReference>
<comment type="caution">
    <text evidence="2">The sequence shown here is derived from an EMBL/GenBank/DDBJ whole genome shotgun (WGS) entry which is preliminary data.</text>
</comment>
<dbReference type="Gene3D" id="3.30.70.100">
    <property type="match status" value="1"/>
</dbReference>
<keyword evidence="3" id="KW-1185">Reference proteome</keyword>
<dbReference type="EMBL" id="VFPH01000002">
    <property type="protein sequence ID" value="TQM36991.1"/>
    <property type="molecule type" value="Genomic_DNA"/>
</dbReference>
<evidence type="ECO:0000259" key="1">
    <source>
        <dbReference type="PROSITE" id="PS51502"/>
    </source>
</evidence>
<proteinExistence type="predicted"/>
<dbReference type="RefSeq" id="WP_142103884.1">
    <property type="nucleotide sequence ID" value="NZ_VFPH01000002.1"/>
</dbReference>
<dbReference type="Pfam" id="PF07876">
    <property type="entry name" value="Dabb"/>
    <property type="match status" value="1"/>
</dbReference>
<gene>
    <name evidence="2" type="ORF">FB388_4188</name>
</gene>
<dbReference type="Proteomes" id="UP000319818">
    <property type="component" value="Unassembled WGS sequence"/>
</dbReference>
<dbReference type="SMART" id="SM00886">
    <property type="entry name" value="Dabb"/>
    <property type="match status" value="1"/>
</dbReference>
<reference evidence="2 3" key="1">
    <citation type="submission" date="2019-06" db="EMBL/GenBank/DDBJ databases">
        <title>Sequencing the genomes of 1000 actinobacteria strains.</title>
        <authorList>
            <person name="Klenk H.-P."/>
        </authorList>
    </citation>
    <scope>NUCLEOTIDE SEQUENCE [LARGE SCALE GENOMIC DNA]</scope>
    <source>
        <strain evidence="2 3">DSM 45511</strain>
    </source>
</reference>
<dbReference type="AlphaFoldDB" id="A0A543FT48"/>
<sequence length="98" mass="10545">MISHLAVFRWHDDVDPADVERLCAALATLPAQIPELASYRFGPDLGLRAGNADFGVLAQLPDAAAVATYLDHPAHQDVVRTFTSVMVAQRATVQFVSG</sequence>
<evidence type="ECO:0000313" key="2">
    <source>
        <dbReference type="EMBL" id="TQM36991.1"/>
    </source>
</evidence>